<accession>A0A919BJB8</accession>
<keyword evidence="1" id="KW-1133">Transmembrane helix</keyword>
<dbReference type="GO" id="GO:0009055">
    <property type="term" value="F:electron transfer activity"/>
    <property type="evidence" value="ECO:0007669"/>
    <property type="project" value="TreeGrafter"/>
</dbReference>
<dbReference type="InterPro" id="IPR051548">
    <property type="entry name" value="Grx-like_ET"/>
</dbReference>
<evidence type="ECO:0000313" key="4">
    <source>
        <dbReference type="Proteomes" id="UP000623842"/>
    </source>
</evidence>
<dbReference type="PROSITE" id="PS51354">
    <property type="entry name" value="GLUTAREDOXIN_2"/>
    <property type="match status" value="1"/>
</dbReference>
<organism evidence="3 4">
    <name type="scientific">Thalassotalea marina</name>
    <dbReference type="NCBI Taxonomy" id="1673741"/>
    <lineage>
        <taxon>Bacteria</taxon>
        <taxon>Pseudomonadati</taxon>
        <taxon>Pseudomonadota</taxon>
        <taxon>Gammaproteobacteria</taxon>
        <taxon>Alteromonadales</taxon>
        <taxon>Colwelliaceae</taxon>
        <taxon>Thalassotalea</taxon>
    </lineage>
</organism>
<protein>
    <recommendedName>
        <fullName evidence="2">Glutaredoxin domain-containing protein</fullName>
    </recommendedName>
</protein>
<sequence length="135" mass="14684">MSSQGTSILKSVAVGLLCIIGGLAVGSGSHMAYLWLTAPPQIIQIDSAKHFVNTNEKVVIYVTQWCPYCKELKSYLNQNNIAYVERDIESGDDNIVALYDSIGAKGIPKIVIGNIAINGFNKAKLDEELTKLNLL</sequence>
<dbReference type="Gene3D" id="3.40.30.10">
    <property type="entry name" value="Glutaredoxin"/>
    <property type="match status" value="1"/>
</dbReference>
<comment type="caution">
    <text evidence="3">The sequence shown here is derived from an EMBL/GenBank/DDBJ whole genome shotgun (WGS) entry which is preliminary data.</text>
</comment>
<evidence type="ECO:0000259" key="2">
    <source>
        <dbReference type="Pfam" id="PF00462"/>
    </source>
</evidence>
<reference evidence="3" key="2">
    <citation type="submission" date="2020-09" db="EMBL/GenBank/DDBJ databases">
        <authorList>
            <person name="Sun Q."/>
            <person name="Kim S."/>
        </authorList>
    </citation>
    <scope>NUCLEOTIDE SEQUENCE</scope>
    <source>
        <strain evidence="3">KCTC 42731</strain>
    </source>
</reference>
<dbReference type="InterPro" id="IPR036249">
    <property type="entry name" value="Thioredoxin-like_sf"/>
</dbReference>
<dbReference type="EMBL" id="BNCK01000004">
    <property type="protein sequence ID" value="GHF91405.1"/>
    <property type="molecule type" value="Genomic_DNA"/>
</dbReference>
<gene>
    <name evidence="3" type="ORF">GCM10017161_19050</name>
</gene>
<dbReference type="GO" id="GO:0045454">
    <property type="term" value="P:cell redox homeostasis"/>
    <property type="evidence" value="ECO:0007669"/>
    <property type="project" value="TreeGrafter"/>
</dbReference>
<reference evidence="3" key="1">
    <citation type="journal article" date="2014" name="Int. J. Syst. Evol. Microbiol.">
        <title>Complete genome sequence of Corynebacterium casei LMG S-19264T (=DSM 44701T), isolated from a smear-ripened cheese.</title>
        <authorList>
            <consortium name="US DOE Joint Genome Institute (JGI-PGF)"/>
            <person name="Walter F."/>
            <person name="Albersmeier A."/>
            <person name="Kalinowski J."/>
            <person name="Ruckert C."/>
        </authorList>
    </citation>
    <scope>NUCLEOTIDE SEQUENCE</scope>
    <source>
        <strain evidence="3">KCTC 42731</strain>
    </source>
</reference>
<feature type="transmembrane region" description="Helical" evidence="1">
    <location>
        <begin position="12"/>
        <end position="36"/>
    </location>
</feature>
<keyword evidence="1" id="KW-0472">Membrane</keyword>
<dbReference type="AlphaFoldDB" id="A0A919BJB8"/>
<dbReference type="PANTHER" id="PTHR34386:SF1">
    <property type="entry name" value="GLUTAREDOXIN-LIKE PROTEIN NRDH"/>
    <property type="match status" value="1"/>
</dbReference>
<keyword evidence="1" id="KW-0812">Transmembrane</keyword>
<dbReference type="PANTHER" id="PTHR34386">
    <property type="entry name" value="GLUTAREDOXIN"/>
    <property type="match status" value="1"/>
</dbReference>
<dbReference type="SUPFAM" id="SSF52833">
    <property type="entry name" value="Thioredoxin-like"/>
    <property type="match status" value="1"/>
</dbReference>
<evidence type="ECO:0000313" key="3">
    <source>
        <dbReference type="EMBL" id="GHF91405.1"/>
    </source>
</evidence>
<dbReference type="RefSeq" id="WP_189769733.1">
    <property type="nucleotide sequence ID" value="NZ_BNCK01000004.1"/>
</dbReference>
<dbReference type="CDD" id="cd02976">
    <property type="entry name" value="NrdH"/>
    <property type="match status" value="1"/>
</dbReference>
<dbReference type="Pfam" id="PF00462">
    <property type="entry name" value="Glutaredoxin"/>
    <property type="match status" value="1"/>
</dbReference>
<name>A0A919BJB8_9GAMM</name>
<keyword evidence="4" id="KW-1185">Reference proteome</keyword>
<dbReference type="Proteomes" id="UP000623842">
    <property type="component" value="Unassembled WGS sequence"/>
</dbReference>
<evidence type="ECO:0000256" key="1">
    <source>
        <dbReference type="SAM" id="Phobius"/>
    </source>
</evidence>
<feature type="domain" description="Glutaredoxin" evidence="2">
    <location>
        <begin position="58"/>
        <end position="114"/>
    </location>
</feature>
<proteinExistence type="predicted"/>
<dbReference type="InterPro" id="IPR002109">
    <property type="entry name" value="Glutaredoxin"/>
</dbReference>